<dbReference type="Proteomes" id="UP001596414">
    <property type="component" value="Unassembled WGS sequence"/>
</dbReference>
<comment type="caution">
    <text evidence="2">The sequence shown here is derived from an EMBL/GenBank/DDBJ whole genome shotgun (WGS) entry which is preliminary data.</text>
</comment>
<dbReference type="Pfam" id="PF25925">
    <property type="entry name" value="DUF7970"/>
    <property type="match status" value="1"/>
</dbReference>
<feature type="region of interest" description="Disordered" evidence="1">
    <location>
        <begin position="1"/>
        <end position="70"/>
    </location>
</feature>
<dbReference type="InterPro" id="IPR058276">
    <property type="entry name" value="DUF7970"/>
</dbReference>
<dbReference type="EMBL" id="JBHSZQ010000009">
    <property type="protein sequence ID" value="MFC7125784.1"/>
    <property type="molecule type" value="Genomic_DNA"/>
</dbReference>
<evidence type="ECO:0000313" key="3">
    <source>
        <dbReference type="Proteomes" id="UP001596414"/>
    </source>
</evidence>
<dbReference type="AlphaFoldDB" id="A0ABD5X5K2"/>
<dbReference type="GeneID" id="43543608"/>
<dbReference type="RefSeq" id="WP_158832781.1">
    <property type="nucleotide sequence ID" value="NZ_JAODIY010000018.1"/>
</dbReference>
<organism evidence="2 3">
    <name type="scientific">Halovenus rubra</name>
    <dbReference type="NCBI Taxonomy" id="869890"/>
    <lineage>
        <taxon>Archaea</taxon>
        <taxon>Methanobacteriati</taxon>
        <taxon>Methanobacteriota</taxon>
        <taxon>Stenosarchaea group</taxon>
        <taxon>Halobacteria</taxon>
        <taxon>Halobacteriales</taxon>
        <taxon>Haloarculaceae</taxon>
        <taxon>Halovenus</taxon>
    </lineage>
</organism>
<sequence length="145" mass="16405">MTDGMKSGSGSDPFANESDDSTSEDTDNANQEEESIGRTQPDAEEQKTTSETRSSTSSAASDREELPYIFARSNVKADRTMVQYFLREETEQVESDVERRLEQELGTDVLLTDIREALVRVGAHHLDEVADELRDWGYRYEEDSN</sequence>
<name>A0ABD5X5K2_9EURY</name>
<evidence type="ECO:0000313" key="2">
    <source>
        <dbReference type="EMBL" id="MFC7125784.1"/>
    </source>
</evidence>
<accession>A0ABD5X5K2</accession>
<feature type="compositionally biased region" description="Low complexity" evidence="1">
    <location>
        <begin position="51"/>
        <end position="60"/>
    </location>
</feature>
<reference evidence="2 3" key="1">
    <citation type="journal article" date="2014" name="Int. J. Syst. Evol. Microbiol.">
        <title>Complete genome sequence of Corynebacterium casei LMG S-19264T (=DSM 44701T), isolated from a smear-ripened cheese.</title>
        <authorList>
            <consortium name="US DOE Joint Genome Institute (JGI-PGF)"/>
            <person name="Walter F."/>
            <person name="Albersmeier A."/>
            <person name="Kalinowski J."/>
            <person name="Ruckert C."/>
        </authorList>
    </citation>
    <scope>NUCLEOTIDE SEQUENCE [LARGE SCALE GENOMIC DNA]</scope>
    <source>
        <strain evidence="2 3">CGMCC 4.7215</strain>
    </source>
</reference>
<evidence type="ECO:0000256" key="1">
    <source>
        <dbReference type="SAM" id="MobiDB-lite"/>
    </source>
</evidence>
<gene>
    <name evidence="2" type="ORF">ACFQJ7_06990</name>
</gene>
<proteinExistence type="predicted"/>
<protein>
    <submittedName>
        <fullName evidence="2">Uncharacterized protein</fullName>
    </submittedName>
</protein>
<feature type="compositionally biased region" description="Acidic residues" evidence="1">
    <location>
        <begin position="17"/>
        <end position="34"/>
    </location>
</feature>